<comment type="caution">
    <text evidence="2">The sequence shown here is derived from an EMBL/GenBank/DDBJ whole genome shotgun (WGS) entry which is preliminary data.</text>
</comment>
<gene>
    <name evidence="2" type="ORF">N7463_002419</name>
</gene>
<dbReference type="EMBL" id="JAPWDS010000002">
    <property type="protein sequence ID" value="KAJ5512867.1"/>
    <property type="molecule type" value="Genomic_DNA"/>
</dbReference>
<evidence type="ECO:0000313" key="2">
    <source>
        <dbReference type="EMBL" id="KAJ5512867.1"/>
    </source>
</evidence>
<name>A0A9X0C8F1_9EURO</name>
<organism evidence="2 3">
    <name type="scientific">Penicillium fimorum</name>
    <dbReference type="NCBI Taxonomy" id="1882269"/>
    <lineage>
        <taxon>Eukaryota</taxon>
        <taxon>Fungi</taxon>
        <taxon>Dikarya</taxon>
        <taxon>Ascomycota</taxon>
        <taxon>Pezizomycotina</taxon>
        <taxon>Eurotiomycetes</taxon>
        <taxon>Eurotiomycetidae</taxon>
        <taxon>Eurotiales</taxon>
        <taxon>Aspergillaceae</taxon>
        <taxon>Penicillium</taxon>
    </lineage>
</organism>
<evidence type="ECO:0000256" key="1">
    <source>
        <dbReference type="SAM" id="MobiDB-lite"/>
    </source>
</evidence>
<feature type="region of interest" description="Disordered" evidence="1">
    <location>
        <begin position="1"/>
        <end position="96"/>
    </location>
</feature>
<sequence length="96" mass="10834">MASNNQNDSHGQCSNTDKEHTVTLPFAHSPNHLTDTTGSSGLNREGKSLEKSWKPTFDRKNSWSNEDRKHELQERWHGSTKGKEMGFTEAHTHSGD</sequence>
<proteinExistence type="predicted"/>
<dbReference type="Proteomes" id="UP001149954">
    <property type="component" value="Unassembled WGS sequence"/>
</dbReference>
<feature type="compositionally biased region" description="Polar residues" evidence="1">
    <location>
        <begin position="31"/>
        <end position="42"/>
    </location>
</feature>
<protein>
    <submittedName>
        <fullName evidence="2">Uncharacterized protein</fullName>
    </submittedName>
</protein>
<feature type="compositionally biased region" description="Basic and acidic residues" evidence="1">
    <location>
        <begin position="44"/>
        <end position="96"/>
    </location>
</feature>
<keyword evidence="3" id="KW-1185">Reference proteome</keyword>
<dbReference type="AlphaFoldDB" id="A0A9X0C8F1"/>
<reference evidence="2" key="1">
    <citation type="submission" date="2022-12" db="EMBL/GenBank/DDBJ databases">
        <authorList>
            <person name="Petersen C."/>
        </authorList>
    </citation>
    <scope>NUCLEOTIDE SEQUENCE</scope>
    <source>
        <strain evidence="2">IBT 29495</strain>
    </source>
</reference>
<evidence type="ECO:0000313" key="3">
    <source>
        <dbReference type="Proteomes" id="UP001149954"/>
    </source>
</evidence>
<feature type="compositionally biased region" description="Polar residues" evidence="1">
    <location>
        <begin position="1"/>
        <end position="15"/>
    </location>
</feature>
<accession>A0A9X0C8F1</accession>
<reference evidence="2" key="2">
    <citation type="journal article" date="2023" name="IMA Fungus">
        <title>Comparative genomic study of the Penicillium genus elucidates a diverse pangenome and 15 lateral gene transfer events.</title>
        <authorList>
            <person name="Petersen C."/>
            <person name="Sorensen T."/>
            <person name="Nielsen M.R."/>
            <person name="Sondergaard T.E."/>
            <person name="Sorensen J.L."/>
            <person name="Fitzpatrick D.A."/>
            <person name="Frisvad J.C."/>
            <person name="Nielsen K.L."/>
        </authorList>
    </citation>
    <scope>NUCLEOTIDE SEQUENCE</scope>
    <source>
        <strain evidence="2">IBT 29495</strain>
    </source>
</reference>
<dbReference type="OrthoDB" id="5425892at2759"/>